<reference evidence="2" key="1">
    <citation type="submission" date="2021-02" db="EMBL/GenBank/DDBJ databases">
        <authorList>
            <person name="Nowell W R."/>
        </authorList>
    </citation>
    <scope>NUCLEOTIDE SEQUENCE</scope>
</reference>
<protein>
    <submittedName>
        <fullName evidence="2">Uncharacterized protein</fullName>
    </submittedName>
</protein>
<dbReference type="Proteomes" id="UP000676336">
    <property type="component" value="Unassembled WGS sequence"/>
</dbReference>
<organism evidence="2 3">
    <name type="scientific">Rotaria magnacalcarata</name>
    <dbReference type="NCBI Taxonomy" id="392030"/>
    <lineage>
        <taxon>Eukaryota</taxon>
        <taxon>Metazoa</taxon>
        <taxon>Spiralia</taxon>
        <taxon>Gnathifera</taxon>
        <taxon>Rotifera</taxon>
        <taxon>Eurotatoria</taxon>
        <taxon>Bdelloidea</taxon>
        <taxon>Philodinida</taxon>
        <taxon>Philodinidae</taxon>
        <taxon>Rotaria</taxon>
    </lineage>
</organism>
<dbReference type="AlphaFoldDB" id="A0A8S3IDL1"/>
<dbReference type="EMBL" id="CAJOBI010331152">
    <property type="protein sequence ID" value="CAF5198692.1"/>
    <property type="molecule type" value="Genomic_DNA"/>
</dbReference>
<evidence type="ECO:0000313" key="3">
    <source>
        <dbReference type="Proteomes" id="UP000676336"/>
    </source>
</evidence>
<gene>
    <name evidence="2" type="ORF">SMN809_LOCUS74872</name>
</gene>
<feature type="compositionally biased region" description="Polar residues" evidence="1">
    <location>
        <begin position="7"/>
        <end position="35"/>
    </location>
</feature>
<evidence type="ECO:0000256" key="1">
    <source>
        <dbReference type="SAM" id="MobiDB-lite"/>
    </source>
</evidence>
<comment type="caution">
    <text evidence="2">The sequence shown here is derived from an EMBL/GenBank/DDBJ whole genome shotgun (WGS) entry which is preliminary data.</text>
</comment>
<sequence>YMRHYSHQQVAHNNYPTPSPSAQYLQPHKSSALINQQQQQQASTNLNKPIGIDTSNTDTYETLRADFVTSRYLTTGHSPNHER</sequence>
<accession>A0A8S3IDL1</accession>
<proteinExistence type="predicted"/>
<feature type="region of interest" description="Disordered" evidence="1">
    <location>
        <begin position="1"/>
        <end position="55"/>
    </location>
</feature>
<name>A0A8S3IDL1_9BILA</name>
<evidence type="ECO:0000313" key="2">
    <source>
        <dbReference type="EMBL" id="CAF5198692.1"/>
    </source>
</evidence>
<feature type="non-terminal residue" evidence="2">
    <location>
        <position position="1"/>
    </location>
</feature>
<feature type="compositionally biased region" description="Polar residues" evidence="1">
    <location>
        <begin position="42"/>
        <end position="55"/>
    </location>
</feature>